<dbReference type="AlphaFoldDB" id="A0AAD5C429"/>
<evidence type="ECO:0000313" key="1">
    <source>
        <dbReference type="EMBL" id="KAI7734519.1"/>
    </source>
</evidence>
<gene>
    <name evidence="1" type="ORF">M8C21_004375</name>
</gene>
<reference evidence="1" key="1">
    <citation type="submission" date="2022-06" db="EMBL/GenBank/DDBJ databases">
        <title>Uncovering the hologenomic basis of an extraordinary plant invasion.</title>
        <authorList>
            <person name="Bieker V.C."/>
            <person name="Martin M.D."/>
            <person name="Gilbert T."/>
            <person name="Hodgins K."/>
            <person name="Battlay P."/>
            <person name="Petersen B."/>
            <person name="Wilson J."/>
        </authorList>
    </citation>
    <scope>NUCLEOTIDE SEQUENCE</scope>
    <source>
        <strain evidence="1">AA19_3_7</strain>
        <tissue evidence="1">Leaf</tissue>
    </source>
</reference>
<name>A0AAD5C429_AMBAR</name>
<feature type="non-terminal residue" evidence="1">
    <location>
        <position position="152"/>
    </location>
</feature>
<dbReference type="Proteomes" id="UP001206925">
    <property type="component" value="Unassembled WGS sequence"/>
</dbReference>
<protein>
    <submittedName>
        <fullName evidence="1">Uncharacterized protein</fullName>
    </submittedName>
</protein>
<evidence type="ECO:0000313" key="2">
    <source>
        <dbReference type="Proteomes" id="UP001206925"/>
    </source>
</evidence>
<keyword evidence="2" id="KW-1185">Reference proteome</keyword>
<accession>A0AAD5C429</accession>
<dbReference type="EMBL" id="JAMZMK010009706">
    <property type="protein sequence ID" value="KAI7734519.1"/>
    <property type="molecule type" value="Genomic_DNA"/>
</dbReference>
<proteinExistence type="predicted"/>
<sequence>SNMFALDLLQQQAMLVLNGQALVASINHSLAIMDTSFQMLAQRTGIRGRRHLKTYESLLDYLCHTMPQFPKRFLEQDWRRLYSKNDLNLEIKPQCQLWLITEQKKHYFSSSLARGRCVSQMVFRTRFEAFVFQEWPKSGNQSTMPIVVNYRT</sequence>
<organism evidence="1 2">
    <name type="scientific">Ambrosia artemisiifolia</name>
    <name type="common">Common ragweed</name>
    <dbReference type="NCBI Taxonomy" id="4212"/>
    <lineage>
        <taxon>Eukaryota</taxon>
        <taxon>Viridiplantae</taxon>
        <taxon>Streptophyta</taxon>
        <taxon>Embryophyta</taxon>
        <taxon>Tracheophyta</taxon>
        <taxon>Spermatophyta</taxon>
        <taxon>Magnoliopsida</taxon>
        <taxon>eudicotyledons</taxon>
        <taxon>Gunneridae</taxon>
        <taxon>Pentapetalae</taxon>
        <taxon>asterids</taxon>
        <taxon>campanulids</taxon>
        <taxon>Asterales</taxon>
        <taxon>Asteraceae</taxon>
        <taxon>Asteroideae</taxon>
        <taxon>Heliantheae alliance</taxon>
        <taxon>Heliantheae</taxon>
        <taxon>Ambrosia</taxon>
    </lineage>
</organism>
<feature type="non-terminal residue" evidence="1">
    <location>
        <position position="1"/>
    </location>
</feature>
<comment type="caution">
    <text evidence="1">The sequence shown here is derived from an EMBL/GenBank/DDBJ whole genome shotgun (WGS) entry which is preliminary data.</text>
</comment>